<reference evidence="4 5" key="1">
    <citation type="submission" date="2021-01" db="EMBL/GenBank/DDBJ databases">
        <title>Genome public.</title>
        <authorList>
            <person name="Liu C."/>
            <person name="Sun Q."/>
        </authorList>
    </citation>
    <scope>NUCLEOTIDE SEQUENCE [LARGE SCALE GENOMIC DNA]</scope>
    <source>
        <strain evidence="4 5">JC656</strain>
    </source>
</reference>
<protein>
    <submittedName>
        <fullName evidence="4">Amidase</fullName>
    </submittedName>
</protein>
<evidence type="ECO:0000259" key="3">
    <source>
        <dbReference type="Pfam" id="PF01425"/>
    </source>
</evidence>
<evidence type="ECO:0000256" key="1">
    <source>
        <dbReference type="ARBA" id="ARBA00009199"/>
    </source>
</evidence>
<dbReference type="PANTHER" id="PTHR11895">
    <property type="entry name" value="TRANSAMIDASE"/>
    <property type="match status" value="1"/>
</dbReference>
<dbReference type="InterPro" id="IPR036928">
    <property type="entry name" value="AS_sf"/>
</dbReference>
<dbReference type="EMBL" id="JAERRC010000044">
    <property type="protein sequence ID" value="MBL0707057.1"/>
    <property type="molecule type" value="Genomic_DNA"/>
</dbReference>
<dbReference type="Proteomes" id="UP000639051">
    <property type="component" value="Unassembled WGS sequence"/>
</dbReference>
<gene>
    <name evidence="4" type="ORF">JJE72_16300</name>
</gene>
<dbReference type="PANTHER" id="PTHR11895:SF7">
    <property type="entry name" value="GLUTAMYL-TRNA(GLN) AMIDOTRANSFERASE SUBUNIT A, MITOCHONDRIAL"/>
    <property type="match status" value="1"/>
</dbReference>
<sequence>MSERPRRRTLARGSVAEAAEACLAAIREREPGLRAFAHLDDDAVRRAARQLDAAPAEGLPLRGVPIGVKDLIDTADAPTEYGSPVYRGHRPSSDAAVVRALRAAGALLVGKTVTTEFALFQAGPTRNPLDPLRTPGGSSSGSAAAVAAGLLPVALGTQTAGSITRPASFCGIVGFKPTFGTLDREGVLPVSGTLDTVGLLARDVEHAVEVFRVLRGDPRREPEAPPPPLQNPRLGFVRPPEWLQAEQYTRDGIERLKQRLRYRGIDAVDVELPESFAGLAAAQNTVMEYEAARNLGPRCEGHGELVSARLVALLRRGASIPEPDYRDALDLASGCRRELDGLFSGVDALAVPAVLGEAPPATEGTGDPIFCRAWTLLGCPTVSLPLLTGPSGLPVGVQLVGRLHDDDRLLAVAAHLMQGARPATLMRE</sequence>
<proteinExistence type="inferred from homology"/>
<feature type="region of interest" description="Disordered" evidence="2">
    <location>
        <begin position="217"/>
        <end position="236"/>
    </location>
</feature>
<dbReference type="InterPro" id="IPR023631">
    <property type="entry name" value="Amidase_dom"/>
</dbReference>
<dbReference type="RefSeq" id="WP_189694374.1">
    <property type="nucleotide sequence ID" value="NZ_BNCM01000010.1"/>
</dbReference>
<dbReference type="SUPFAM" id="SSF75304">
    <property type="entry name" value="Amidase signature (AS) enzymes"/>
    <property type="match status" value="1"/>
</dbReference>
<evidence type="ECO:0000256" key="2">
    <source>
        <dbReference type="SAM" id="MobiDB-lite"/>
    </source>
</evidence>
<dbReference type="InterPro" id="IPR000120">
    <property type="entry name" value="Amidase"/>
</dbReference>
<evidence type="ECO:0000313" key="5">
    <source>
        <dbReference type="Proteomes" id="UP000639051"/>
    </source>
</evidence>
<dbReference type="Gene3D" id="3.90.1300.10">
    <property type="entry name" value="Amidase signature (AS) domain"/>
    <property type="match status" value="1"/>
</dbReference>
<comment type="caution">
    <text evidence="4">The sequence shown here is derived from an EMBL/GenBank/DDBJ whole genome shotgun (WGS) entry which is preliminary data.</text>
</comment>
<accession>A0ABS1K6T4</accession>
<keyword evidence="5" id="KW-1185">Reference proteome</keyword>
<dbReference type="Pfam" id="PF01425">
    <property type="entry name" value="Amidase"/>
    <property type="match status" value="1"/>
</dbReference>
<organism evidence="4 5">
    <name type="scientific">Sinomonas cellulolyticus</name>
    <dbReference type="NCBI Taxonomy" id="2801916"/>
    <lineage>
        <taxon>Bacteria</taxon>
        <taxon>Bacillati</taxon>
        <taxon>Actinomycetota</taxon>
        <taxon>Actinomycetes</taxon>
        <taxon>Micrococcales</taxon>
        <taxon>Micrococcaceae</taxon>
        <taxon>Sinomonas</taxon>
    </lineage>
</organism>
<feature type="domain" description="Amidase" evidence="3">
    <location>
        <begin position="17"/>
        <end position="410"/>
    </location>
</feature>
<evidence type="ECO:0000313" key="4">
    <source>
        <dbReference type="EMBL" id="MBL0707057.1"/>
    </source>
</evidence>
<name>A0ABS1K6T4_9MICC</name>
<comment type="similarity">
    <text evidence="1">Belongs to the amidase family.</text>
</comment>